<dbReference type="GO" id="GO:0015171">
    <property type="term" value="F:amino acid transmembrane transporter activity"/>
    <property type="evidence" value="ECO:0007669"/>
    <property type="project" value="TreeGrafter"/>
</dbReference>
<organism evidence="9 10">
    <name type="scientific">Clostridium estertheticum subsp. estertheticum</name>
    <dbReference type="NCBI Taxonomy" id="1552"/>
    <lineage>
        <taxon>Bacteria</taxon>
        <taxon>Bacillati</taxon>
        <taxon>Bacillota</taxon>
        <taxon>Clostridia</taxon>
        <taxon>Eubacteriales</taxon>
        <taxon>Clostridiaceae</taxon>
        <taxon>Clostridium</taxon>
    </lineage>
</organism>
<dbReference type="AlphaFoldDB" id="A0A1J0GDM5"/>
<dbReference type="RefSeq" id="WP_071611400.1">
    <property type="nucleotide sequence ID" value="NZ_CP015756.1"/>
</dbReference>
<dbReference type="InterPro" id="IPR050524">
    <property type="entry name" value="APC_YAT"/>
</dbReference>
<feature type="transmembrane region" description="Helical" evidence="7">
    <location>
        <begin position="255"/>
        <end position="276"/>
    </location>
</feature>
<keyword evidence="5 7" id="KW-1133">Transmembrane helix</keyword>
<dbReference type="FunFam" id="1.20.1740.10:FF:000001">
    <property type="entry name" value="Amino acid permease"/>
    <property type="match status" value="1"/>
</dbReference>
<dbReference type="KEGG" id="ceu:A7L45_02985"/>
<evidence type="ECO:0000313" key="9">
    <source>
        <dbReference type="EMBL" id="APC39104.1"/>
    </source>
</evidence>
<evidence type="ECO:0000256" key="7">
    <source>
        <dbReference type="SAM" id="Phobius"/>
    </source>
</evidence>
<proteinExistence type="predicted"/>
<keyword evidence="3 7" id="KW-0812">Transmembrane</keyword>
<dbReference type="PANTHER" id="PTHR43341:SF1">
    <property type="entry name" value="GENERAL AMINO-ACID PERMEASE GAP1"/>
    <property type="match status" value="1"/>
</dbReference>
<evidence type="ECO:0000256" key="3">
    <source>
        <dbReference type="ARBA" id="ARBA00022692"/>
    </source>
</evidence>
<evidence type="ECO:0000313" key="10">
    <source>
        <dbReference type="Proteomes" id="UP000182569"/>
    </source>
</evidence>
<feature type="transmembrane region" description="Helical" evidence="7">
    <location>
        <begin position="381"/>
        <end position="406"/>
    </location>
</feature>
<evidence type="ECO:0000256" key="4">
    <source>
        <dbReference type="ARBA" id="ARBA00022970"/>
    </source>
</evidence>
<dbReference type="InterPro" id="IPR004841">
    <property type="entry name" value="AA-permease/SLC12A_dom"/>
</dbReference>
<feature type="transmembrane region" description="Helical" evidence="7">
    <location>
        <begin position="109"/>
        <end position="131"/>
    </location>
</feature>
<keyword evidence="4" id="KW-0029">Amino-acid transport</keyword>
<keyword evidence="6 7" id="KW-0472">Membrane</keyword>
<dbReference type="InterPro" id="IPR004840">
    <property type="entry name" value="Amino_acid_permease_CS"/>
</dbReference>
<dbReference type="OrthoDB" id="9780162at2"/>
<sequence length="502" mass="55362">MSTKVEIKTENEVEHHGELKRSLQARHLNMIAIGGAIGTGLFLLSGGTISKAGPGGAIVAYCVMGILVYFLMTSLGEMATLLPVSGSFETYATRFVDPAFGFALGWNYWFCWATCVACELVAGSIIIKFWLPSTNATLWSILFLVVLFILNLTSARAYGEGEYWFSSIKVITIIAFIIVGTLMIFGIMGGHSPGFSNFTLSDVNGNKGPFIGGIFGMVNVFLLAGFSFSGTELVGLAAGECENPQVNVPKAIKMVFWRILLFYLGAIIVIGFLVPFNDPNLLKSGTDQIAFSPFTMVFERSGLAFAASLMNAVILTAVLSAGNSGLYASSRMLYSMAKEGKAPKLFGKVNKRGVPMNALYLTTLVACSAFFASLVGDGKIYYALVNISGITAFFAWLGIAICHYRFRKAYIAQGRKLEDLKYRAKWFPFGPIMAMILCTIVIFGSNIWIFQEPKFDWFSFITNYMTIPLFAIFYFGYKFIKKTKIVPLMECDFEHKEYQETE</sequence>
<dbReference type="PROSITE" id="PS00218">
    <property type="entry name" value="AMINO_ACID_PERMEASE_1"/>
    <property type="match status" value="1"/>
</dbReference>
<dbReference type="GO" id="GO:0016020">
    <property type="term" value="C:membrane"/>
    <property type="evidence" value="ECO:0007669"/>
    <property type="project" value="UniProtKB-SubCell"/>
</dbReference>
<evidence type="ECO:0000256" key="6">
    <source>
        <dbReference type="ARBA" id="ARBA00023136"/>
    </source>
</evidence>
<feature type="transmembrane region" description="Helical" evidence="7">
    <location>
        <begin position="137"/>
        <end position="158"/>
    </location>
</feature>
<dbReference type="Pfam" id="PF00324">
    <property type="entry name" value="AA_permease"/>
    <property type="match status" value="1"/>
</dbReference>
<keyword evidence="10" id="KW-1185">Reference proteome</keyword>
<dbReference type="STRING" id="1552.A7L45_02985"/>
<feature type="transmembrane region" description="Helical" evidence="7">
    <location>
        <begin position="426"/>
        <end position="451"/>
    </location>
</feature>
<dbReference type="PANTHER" id="PTHR43341">
    <property type="entry name" value="AMINO ACID PERMEASE"/>
    <property type="match status" value="1"/>
</dbReference>
<feature type="transmembrane region" description="Helical" evidence="7">
    <location>
        <begin position="358"/>
        <end position="375"/>
    </location>
</feature>
<gene>
    <name evidence="9" type="ORF">A7L45_02985</name>
</gene>
<dbReference type="Gene3D" id="1.20.1740.10">
    <property type="entry name" value="Amino acid/polyamine transporter I"/>
    <property type="match status" value="1"/>
</dbReference>
<feature type="transmembrane region" description="Helical" evidence="7">
    <location>
        <begin position="303"/>
        <end position="328"/>
    </location>
</feature>
<feature type="transmembrane region" description="Helical" evidence="7">
    <location>
        <begin position="457"/>
        <end position="477"/>
    </location>
</feature>
<protein>
    <submittedName>
        <fullName evidence="9">Gamma-aminobutyrate permease</fullName>
    </submittedName>
</protein>
<feature type="domain" description="Amino acid permease/ SLC12A" evidence="8">
    <location>
        <begin position="27"/>
        <end position="485"/>
    </location>
</feature>
<evidence type="ECO:0000256" key="2">
    <source>
        <dbReference type="ARBA" id="ARBA00022448"/>
    </source>
</evidence>
<keyword evidence="2" id="KW-0813">Transport</keyword>
<evidence type="ECO:0000256" key="1">
    <source>
        <dbReference type="ARBA" id="ARBA00004141"/>
    </source>
</evidence>
<feature type="transmembrane region" description="Helical" evidence="7">
    <location>
        <begin position="210"/>
        <end position="234"/>
    </location>
</feature>
<evidence type="ECO:0000259" key="8">
    <source>
        <dbReference type="Pfam" id="PF00324"/>
    </source>
</evidence>
<dbReference type="PIRSF" id="PIRSF006060">
    <property type="entry name" value="AA_transporter"/>
    <property type="match status" value="1"/>
</dbReference>
<comment type="subcellular location">
    <subcellularLocation>
        <location evidence="1">Membrane</location>
        <topology evidence="1">Multi-pass membrane protein</topology>
    </subcellularLocation>
</comment>
<reference evidence="10" key="1">
    <citation type="journal article" date="2016" name="Front. Microbiol.">
        <title>Complete Genome Sequence of Clostridium estertheticum DSM 8809, a Microbe Identified in Spoiled Vacuum Packed Beef.</title>
        <authorList>
            <person name="Yu Z."/>
            <person name="Gunn L."/>
            <person name="Brennan E."/>
            <person name="Reid R."/>
            <person name="Wall P.G."/>
            <person name="Gaora O.P."/>
            <person name="Hurley D."/>
            <person name="Bolton D."/>
            <person name="Fanning S."/>
        </authorList>
    </citation>
    <scope>NUCLEOTIDE SEQUENCE [LARGE SCALE GENOMIC DNA]</scope>
    <source>
        <strain evidence="10">DSM 8809</strain>
    </source>
</reference>
<name>A0A1J0GDM5_9CLOT</name>
<dbReference type="EMBL" id="CP015756">
    <property type="protein sequence ID" value="APC39104.1"/>
    <property type="molecule type" value="Genomic_DNA"/>
</dbReference>
<evidence type="ECO:0000256" key="5">
    <source>
        <dbReference type="ARBA" id="ARBA00022989"/>
    </source>
</evidence>
<feature type="transmembrane region" description="Helical" evidence="7">
    <location>
        <begin position="28"/>
        <end position="49"/>
    </location>
</feature>
<dbReference type="Proteomes" id="UP000182569">
    <property type="component" value="Chromosome"/>
</dbReference>
<feature type="transmembrane region" description="Helical" evidence="7">
    <location>
        <begin position="170"/>
        <end position="190"/>
    </location>
</feature>
<accession>A0A1J0GDM5</accession>